<keyword evidence="1" id="KW-1133">Transmembrane helix</keyword>
<feature type="transmembrane region" description="Helical" evidence="1">
    <location>
        <begin position="126"/>
        <end position="144"/>
    </location>
</feature>
<organism evidence="2">
    <name type="scientific">Culex pipiens</name>
    <name type="common">House mosquito</name>
    <dbReference type="NCBI Taxonomy" id="7175"/>
    <lineage>
        <taxon>Eukaryota</taxon>
        <taxon>Metazoa</taxon>
        <taxon>Ecdysozoa</taxon>
        <taxon>Arthropoda</taxon>
        <taxon>Hexapoda</taxon>
        <taxon>Insecta</taxon>
        <taxon>Pterygota</taxon>
        <taxon>Neoptera</taxon>
        <taxon>Endopterygota</taxon>
        <taxon>Diptera</taxon>
        <taxon>Nematocera</taxon>
        <taxon>Culicoidea</taxon>
        <taxon>Culicidae</taxon>
        <taxon>Culicinae</taxon>
        <taxon>Culicini</taxon>
        <taxon>Culex</taxon>
        <taxon>Culex</taxon>
    </lineage>
</organism>
<keyword evidence="1" id="KW-0472">Membrane</keyword>
<name>A0A8D8G5U7_CULPI</name>
<proteinExistence type="predicted"/>
<feature type="transmembrane region" description="Helical" evidence="1">
    <location>
        <begin position="91"/>
        <end position="114"/>
    </location>
</feature>
<protein>
    <submittedName>
        <fullName evidence="2">(northern house mosquito) hypothetical protein</fullName>
    </submittedName>
</protein>
<feature type="transmembrane region" description="Helical" evidence="1">
    <location>
        <begin position="6"/>
        <end position="25"/>
    </location>
</feature>
<evidence type="ECO:0000256" key="1">
    <source>
        <dbReference type="SAM" id="Phobius"/>
    </source>
</evidence>
<sequence>MKFLEFVCSLPFGRVSFVFFLRFFLHFTHIHTRRQCLGSPEDLLALTHFCFCVFADGSQNPHHAPHPLHLRDGDVTCSTVVVGKVSENGTLLWEFTMGKVVKILLVFFFIILKFEYCKVDSPRNHPYFWIFVLSSSLRNWYFFFNLDFCIIKSG</sequence>
<accession>A0A8D8G5U7</accession>
<dbReference type="AlphaFoldDB" id="A0A8D8G5U7"/>
<dbReference type="EMBL" id="HBUE01133302">
    <property type="protein sequence ID" value="CAG6497592.1"/>
    <property type="molecule type" value="Transcribed_RNA"/>
</dbReference>
<keyword evidence="1" id="KW-0812">Transmembrane</keyword>
<evidence type="ECO:0000313" key="2">
    <source>
        <dbReference type="EMBL" id="CAG6497592.1"/>
    </source>
</evidence>
<reference evidence="2" key="1">
    <citation type="submission" date="2021-05" db="EMBL/GenBank/DDBJ databases">
        <authorList>
            <person name="Alioto T."/>
            <person name="Alioto T."/>
            <person name="Gomez Garrido J."/>
        </authorList>
    </citation>
    <scope>NUCLEOTIDE SEQUENCE</scope>
</reference>